<feature type="transmembrane region" description="Helical" evidence="9">
    <location>
        <begin position="268"/>
        <end position="289"/>
    </location>
</feature>
<feature type="transmembrane region" description="Helical" evidence="9">
    <location>
        <begin position="199"/>
        <end position="220"/>
    </location>
</feature>
<dbReference type="EMBL" id="KV426254">
    <property type="protein sequence ID" value="KZV83811.1"/>
    <property type="molecule type" value="Genomic_DNA"/>
</dbReference>
<dbReference type="Gene3D" id="1.10.357.140">
    <property type="entry name" value="UbiA prenyltransferase"/>
    <property type="match status" value="1"/>
</dbReference>
<dbReference type="STRING" id="1314781.A0A165D591"/>
<evidence type="ECO:0000313" key="12">
    <source>
        <dbReference type="Proteomes" id="UP000077266"/>
    </source>
</evidence>
<evidence type="ECO:0000256" key="2">
    <source>
        <dbReference type="ARBA" id="ARBA00004141"/>
    </source>
</evidence>
<keyword evidence="6 9" id="KW-0812">Transmembrane</keyword>
<comment type="cofactor">
    <cofactor evidence="1 9">
        <name>Mg(2+)</name>
        <dbReference type="ChEBI" id="CHEBI:18420"/>
    </cofactor>
</comment>
<dbReference type="Proteomes" id="UP000077266">
    <property type="component" value="Unassembled WGS sequence"/>
</dbReference>
<keyword evidence="12" id="KW-1185">Reference proteome</keyword>
<evidence type="ECO:0000256" key="1">
    <source>
        <dbReference type="ARBA" id="ARBA00001946"/>
    </source>
</evidence>
<dbReference type="Pfam" id="PF01040">
    <property type="entry name" value="UbiA"/>
    <property type="match status" value="1"/>
</dbReference>
<keyword evidence="9" id="KW-0999">Mitochondrion inner membrane</keyword>
<feature type="compositionally biased region" description="Basic and acidic residues" evidence="10">
    <location>
        <begin position="1"/>
        <end position="19"/>
    </location>
</feature>
<name>A0A165D591_EXIGL</name>
<comment type="pathway">
    <text evidence="9">Cofactor biosynthesis; ubiquinone biosynthesis.</text>
</comment>
<dbReference type="PANTHER" id="PTHR11048:SF28">
    <property type="entry name" value="4-HYDROXYBENZOATE POLYPRENYLTRANSFERASE, MITOCHONDRIAL"/>
    <property type="match status" value="1"/>
</dbReference>
<keyword evidence="9" id="KW-0496">Mitochondrion</keyword>
<evidence type="ECO:0000256" key="6">
    <source>
        <dbReference type="ARBA" id="ARBA00022692"/>
    </source>
</evidence>
<keyword evidence="8 9" id="KW-0472">Membrane</keyword>
<reference evidence="11 12" key="1">
    <citation type="journal article" date="2016" name="Mol. Biol. Evol.">
        <title>Comparative Genomics of Early-Diverging Mushroom-Forming Fungi Provides Insights into the Origins of Lignocellulose Decay Capabilities.</title>
        <authorList>
            <person name="Nagy L.G."/>
            <person name="Riley R."/>
            <person name="Tritt A."/>
            <person name="Adam C."/>
            <person name="Daum C."/>
            <person name="Floudas D."/>
            <person name="Sun H."/>
            <person name="Yadav J.S."/>
            <person name="Pangilinan J."/>
            <person name="Larsson K.H."/>
            <person name="Matsuura K."/>
            <person name="Barry K."/>
            <person name="Labutti K."/>
            <person name="Kuo R."/>
            <person name="Ohm R.A."/>
            <person name="Bhattacharya S.S."/>
            <person name="Shirouzu T."/>
            <person name="Yoshinaga Y."/>
            <person name="Martin F.M."/>
            <person name="Grigoriev I.V."/>
            <person name="Hibbett D.S."/>
        </authorList>
    </citation>
    <scope>NUCLEOTIDE SEQUENCE [LARGE SCALE GENOMIC DNA]</scope>
    <source>
        <strain evidence="11 12">HHB12029</strain>
    </source>
</reference>
<comment type="similarity">
    <text evidence="4 9">Belongs to the UbiA prenyltransferase family.</text>
</comment>
<organism evidence="11 12">
    <name type="scientific">Exidia glandulosa HHB12029</name>
    <dbReference type="NCBI Taxonomy" id="1314781"/>
    <lineage>
        <taxon>Eukaryota</taxon>
        <taxon>Fungi</taxon>
        <taxon>Dikarya</taxon>
        <taxon>Basidiomycota</taxon>
        <taxon>Agaricomycotina</taxon>
        <taxon>Agaricomycetes</taxon>
        <taxon>Auriculariales</taxon>
        <taxon>Exidiaceae</taxon>
        <taxon>Exidia</taxon>
    </lineage>
</organism>
<dbReference type="CDD" id="cd13959">
    <property type="entry name" value="PT_UbiA_COQ2"/>
    <property type="match status" value="1"/>
</dbReference>
<dbReference type="HAMAP" id="MF_01635">
    <property type="entry name" value="UbiA"/>
    <property type="match status" value="1"/>
</dbReference>
<dbReference type="UniPathway" id="UPA00232"/>
<evidence type="ECO:0000256" key="4">
    <source>
        <dbReference type="ARBA" id="ARBA00005985"/>
    </source>
</evidence>
<dbReference type="GO" id="GO:0006744">
    <property type="term" value="P:ubiquinone biosynthetic process"/>
    <property type="evidence" value="ECO:0007669"/>
    <property type="project" value="UniProtKB-UniRule"/>
</dbReference>
<evidence type="ECO:0000256" key="8">
    <source>
        <dbReference type="ARBA" id="ARBA00023136"/>
    </source>
</evidence>
<comment type="pathway">
    <text evidence="3">Secondary metabolite biosynthesis.</text>
</comment>
<dbReference type="FunFam" id="1.20.120.1780:FF:000001">
    <property type="entry name" value="4-hydroxybenzoate octaprenyltransferase"/>
    <property type="match status" value="1"/>
</dbReference>
<gene>
    <name evidence="11" type="ORF">EXIGLDRAFT_727944</name>
</gene>
<feature type="transmembrane region" description="Helical" evidence="9">
    <location>
        <begin position="74"/>
        <end position="93"/>
    </location>
</feature>
<dbReference type="PANTHER" id="PTHR11048">
    <property type="entry name" value="PRENYLTRANSFERASES"/>
    <property type="match status" value="1"/>
</dbReference>
<evidence type="ECO:0000313" key="11">
    <source>
        <dbReference type="EMBL" id="KZV83811.1"/>
    </source>
</evidence>
<dbReference type="InterPro" id="IPR039653">
    <property type="entry name" value="Prenyltransferase"/>
</dbReference>
<dbReference type="Gene3D" id="1.20.120.1780">
    <property type="entry name" value="UbiA prenyltransferase"/>
    <property type="match status" value="1"/>
</dbReference>
<proteinExistence type="inferred from homology"/>
<evidence type="ECO:0000256" key="7">
    <source>
        <dbReference type="ARBA" id="ARBA00022989"/>
    </source>
</evidence>
<accession>A0A165D591</accession>
<dbReference type="OrthoDB" id="18170at2759"/>
<feature type="transmembrane region" description="Helical" evidence="9">
    <location>
        <begin position="113"/>
        <end position="139"/>
    </location>
</feature>
<evidence type="ECO:0000256" key="9">
    <source>
        <dbReference type="HAMAP-Rule" id="MF_03189"/>
    </source>
</evidence>
<sequence length="320" mass="35787">MSSRPATEKSALKKKEELSRPVTAPRPTQWWWQPYWQLARMHKFPVGSNLVWWPTIWGWLLALPERPDAVTLTVYISLFMVAGTILHSAACTINDICDVDFDRQVERCKNRPLVSGAVSIPAAWIFLFAQTGAFLWLLSYAGNETAWWCGVFGVFPLHAFYPLMKRWTNWPQAWLGLAMNWGLPTAWLMAAPQDVQSDAMWVLTFGTFCWTILYDTIYACQDKKDDANAGVKSTALLFGAYVKPILALFGAAFVGTLAYAGMRTGQNELYFGITVGGTAAHVAWQLITLNVDDPSDCFDKFVANGNLGYIVTAGMLAAMW</sequence>
<dbReference type="InParanoid" id="A0A165D591"/>
<evidence type="ECO:0000256" key="5">
    <source>
        <dbReference type="ARBA" id="ARBA00022679"/>
    </source>
</evidence>
<comment type="function">
    <text evidence="9">Catalyzes the prenylation of para-hydroxybenzoate (PHB) with an all-trans polyprenyl group. Mediates the second step in the final reaction sequence of coenzyme Q (CoQ) biosynthesis, which is the condensation of the polyisoprenoid side chain with PHB, generating the first membrane-bound Q intermediate.</text>
</comment>
<keyword evidence="5 9" id="KW-0808">Transferase</keyword>
<evidence type="ECO:0000256" key="3">
    <source>
        <dbReference type="ARBA" id="ARBA00005179"/>
    </source>
</evidence>
<protein>
    <recommendedName>
        <fullName evidence="9">4-hydroxybenzoate polyprenyltransferase, mitochondrial</fullName>
        <shortName evidence="9">4-HB polyprenyltransferase</shortName>
        <ecNumber evidence="9">2.5.1.39</ecNumber>
    </recommendedName>
    <alternativeName>
        <fullName evidence="9">Para-hydroxybenzoate--polyprenyltransferase</fullName>
        <shortName evidence="9">PHB:PPT</shortName>
        <shortName evidence="9">PHB:polyprenyltransferase</shortName>
    </alternativeName>
</protein>
<feature type="transmembrane region" description="Helical" evidence="9">
    <location>
        <begin position="145"/>
        <end position="161"/>
    </location>
</feature>
<dbReference type="FunFam" id="1.10.357.140:FF:000008">
    <property type="entry name" value="4-hydroxybenzoate octaprenyltransferase"/>
    <property type="match status" value="1"/>
</dbReference>
<dbReference type="GO" id="GO:0008299">
    <property type="term" value="P:isoprenoid biosynthetic process"/>
    <property type="evidence" value="ECO:0007669"/>
    <property type="project" value="UniProtKB-UniRule"/>
</dbReference>
<dbReference type="GO" id="GO:0008412">
    <property type="term" value="F:4-hydroxybenzoate polyprenyltransferase activity"/>
    <property type="evidence" value="ECO:0007669"/>
    <property type="project" value="UniProtKB-EC"/>
</dbReference>
<comment type="catalytic activity">
    <reaction evidence="9">
        <text>an all-trans-polyprenyl diphosphate + 4-hydroxybenzoate = a 4-hydroxy-3-(all-trans-polyprenyl)benzoate + diphosphate</text>
        <dbReference type="Rhea" id="RHEA:44504"/>
        <dbReference type="Rhea" id="RHEA-COMP:9514"/>
        <dbReference type="Rhea" id="RHEA-COMP:9564"/>
        <dbReference type="ChEBI" id="CHEBI:17879"/>
        <dbReference type="ChEBI" id="CHEBI:33019"/>
        <dbReference type="ChEBI" id="CHEBI:58914"/>
        <dbReference type="ChEBI" id="CHEBI:78396"/>
        <dbReference type="EC" id="2.5.1.39"/>
    </reaction>
</comment>
<dbReference type="InterPro" id="IPR006370">
    <property type="entry name" value="HB_polyprenyltransferase-like"/>
</dbReference>
<keyword evidence="9" id="KW-0831">Ubiquinone biosynthesis</keyword>
<comment type="subcellular location">
    <subcellularLocation>
        <location evidence="2">Membrane</location>
        <topology evidence="2">Multi-pass membrane protein</topology>
    </subcellularLocation>
    <subcellularLocation>
        <location evidence="9">Mitochondrion inner membrane</location>
        <topology evidence="9">Multi-pass membrane protein</topology>
        <orientation evidence="9">Matrix side</orientation>
    </subcellularLocation>
</comment>
<dbReference type="GO" id="GO:0005743">
    <property type="term" value="C:mitochondrial inner membrane"/>
    <property type="evidence" value="ECO:0007669"/>
    <property type="project" value="UniProtKB-SubCell"/>
</dbReference>
<dbReference type="AlphaFoldDB" id="A0A165D591"/>
<dbReference type="InterPro" id="IPR000537">
    <property type="entry name" value="UbiA_prenyltransferase"/>
</dbReference>
<evidence type="ECO:0000256" key="10">
    <source>
        <dbReference type="SAM" id="MobiDB-lite"/>
    </source>
</evidence>
<feature type="transmembrane region" description="Helical" evidence="9">
    <location>
        <begin position="173"/>
        <end position="193"/>
    </location>
</feature>
<dbReference type="EC" id="2.5.1.39" evidence="9"/>
<dbReference type="InterPro" id="IPR044878">
    <property type="entry name" value="UbiA_sf"/>
</dbReference>
<feature type="region of interest" description="Disordered" evidence="10">
    <location>
        <begin position="1"/>
        <end position="20"/>
    </location>
</feature>
<feature type="transmembrane region" description="Helical" evidence="9">
    <location>
        <begin position="301"/>
        <end position="319"/>
    </location>
</feature>
<feature type="transmembrane region" description="Helical" evidence="9">
    <location>
        <begin position="241"/>
        <end position="262"/>
    </location>
</feature>
<keyword evidence="7 9" id="KW-1133">Transmembrane helix</keyword>
<keyword evidence="9" id="KW-0414">Isoprene biosynthesis</keyword>